<dbReference type="SUPFAM" id="SSF53448">
    <property type="entry name" value="Nucleotide-diphospho-sugar transferases"/>
    <property type="match status" value="1"/>
</dbReference>
<protein>
    <submittedName>
        <fullName evidence="5">Glycosyltransferase family 2 protein</fullName>
    </submittedName>
</protein>
<dbReference type="Gene3D" id="3.90.550.10">
    <property type="entry name" value="Spore Coat Polysaccharide Biosynthesis Protein SpsA, Chain A"/>
    <property type="match status" value="1"/>
</dbReference>
<dbReference type="CDD" id="cd04186">
    <property type="entry name" value="GT_2_like_c"/>
    <property type="match status" value="1"/>
</dbReference>
<evidence type="ECO:0000256" key="3">
    <source>
        <dbReference type="ARBA" id="ARBA00022679"/>
    </source>
</evidence>
<dbReference type="InterPro" id="IPR029044">
    <property type="entry name" value="Nucleotide-diphossugar_trans"/>
</dbReference>
<comment type="similarity">
    <text evidence="1">Belongs to the glycosyltransferase 2 family.</text>
</comment>
<dbReference type="PANTHER" id="PTHR43179:SF12">
    <property type="entry name" value="GALACTOFURANOSYLTRANSFERASE GLFT2"/>
    <property type="match status" value="1"/>
</dbReference>
<dbReference type="GO" id="GO:0016757">
    <property type="term" value="F:glycosyltransferase activity"/>
    <property type="evidence" value="ECO:0007669"/>
    <property type="project" value="UniProtKB-KW"/>
</dbReference>
<keyword evidence="3 5" id="KW-0808">Transferase</keyword>
<evidence type="ECO:0000256" key="1">
    <source>
        <dbReference type="ARBA" id="ARBA00006739"/>
    </source>
</evidence>
<evidence type="ECO:0000259" key="4">
    <source>
        <dbReference type="Pfam" id="PF00535"/>
    </source>
</evidence>
<dbReference type="EMBL" id="CP033928">
    <property type="protein sequence ID" value="AZA61539.1"/>
    <property type="molecule type" value="Genomic_DNA"/>
</dbReference>
<sequence>MKLILNHTKNSSMKIFAVVVIYNGMKNNWIHKCFSSLLQSSIPVEIIAVDNLSTDKSVEYIRNNFPSVTLIENIQNLGFGGANNLGLKSALKQGGEFFFLLNQDAYVETNTIEKLINTSLQHPEYAVISPIHLNSNGTKLDKSFARSVSPYYCEDFYDDYVLGNTKKTIYESPFICAAAWLLTAKALEVIGGFSPAFFHYGEDDNYCHRIQYFKMKIGVVPDTYIYHDREDRAPGIYDNRLATIQRQQILWCSNPNNPISIKKIIKQYRNKTIKYLLKVDFKEANMNKKIASFLKNKKPLIEGSFSESVSDKTYKFIY</sequence>
<organism evidence="5 6">
    <name type="scientific">Chryseobacterium indoltheticum</name>
    <dbReference type="NCBI Taxonomy" id="254"/>
    <lineage>
        <taxon>Bacteria</taxon>
        <taxon>Pseudomonadati</taxon>
        <taxon>Bacteroidota</taxon>
        <taxon>Flavobacteriia</taxon>
        <taxon>Flavobacteriales</taxon>
        <taxon>Weeksellaceae</taxon>
        <taxon>Chryseobacterium group</taxon>
        <taxon>Chryseobacterium</taxon>
    </lineage>
</organism>
<evidence type="ECO:0000313" key="5">
    <source>
        <dbReference type="EMBL" id="AZA61539.1"/>
    </source>
</evidence>
<dbReference type="InterPro" id="IPR001173">
    <property type="entry name" value="Glyco_trans_2-like"/>
</dbReference>
<dbReference type="Proteomes" id="UP000269076">
    <property type="component" value="Chromosome"/>
</dbReference>
<name>A0A3G6N9E7_9FLAO</name>
<gene>
    <name evidence="5" type="ORF">EG340_11030</name>
</gene>
<proteinExistence type="inferred from homology"/>
<evidence type="ECO:0000256" key="2">
    <source>
        <dbReference type="ARBA" id="ARBA00022676"/>
    </source>
</evidence>
<dbReference type="AlphaFoldDB" id="A0A3G6N9E7"/>
<accession>A0A3G6N9E7</accession>
<evidence type="ECO:0000313" key="6">
    <source>
        <dbReference type="Proteomes" id="UP000269076"/>
    </source>
</evidence>
<dbReference type="Pfam" id="PF00535">
    <property type="entry name" value="Glycos_transf_2"/>
    <property type="match status" value="1"/>
</dbReference>
<feature type="domain" description="Glycosyltransferase 2-like" evidence="4">
    <location>
        <begin position="18"/>
        <end position="187"/>
    </location>
</feature>
<dbReference type="PANTHER" id="PTHR43179">
    <property type="entry name" value="RHAMNOSYLTRANSFERASE WBBL"/>
    <property type="match status" value="1"/>
</dbReference>
<reference evidence="5 6" key="1">
    <citation type="submission" date="2018-11" db="EMBL/GenBank/DDBJ databases">
        <title>Proposal to divide the Flavobacteriaceae and reorganize its genera based on Amino Acid Identity values calculated from whole genome sequences.</title>
        <authorList>
            <person name="Nicholson A.C."/>
            <person name="Gulvik C.A."/>
            <person name="Whitney A.M."/>
            <person name="Humrighouse B.W."/>
            <person name="Bell M."/>
            <person name="Holmes B."/>
            <person name="Steigerwalt A."/>
            <person name="Villarma A."/>
            <person name="Sheth M."/>
            <person name="Batra D."/>
            <person name="Pryor J."/>
            <person name="Bernardet J.-F."/>
            <person name="Hugo C."/>
            <person name="Kampfer P."/>
            <person name="Newman J."/>
            <person name="Mcquiston J.R."/>
        </authorList>
    </citation>
    <scope>NUCLEOTIDE SEQUENCE [LARGE SCALE GENOMIC DNA]</scope>
    <source>
        <strain evidence="5 6">G0211</strain>
    </source>
</reference>
<keyword evidence="2" id="KW-0328">Glycosyltransferase</keyword>